<comment type="caution">
    <text evidence="1">The sequence shown here is derived from an EMBL/GenBank/DDBJ whole genome shotgun (WGS) entry which is preliminary data.</text>
</comment>
<dbReference type="Proteomes" id="UP001433508">
    <property type="component" value="Unassembled WGS sequence"/>
</dbReference>
<reference evidence="2" key="1">
    <citation type="journal article" date="2024" name="Front. Bioeng. Biotechnol.">
        <title>Genome-scale model development and genomic sequencing of the oleaginous clade Lipomyces.</title>
        <authorList>
            <person name="Czajka J.J."/>
            <person name="Han Y."/>
            <person name="Kim J."/>
            <person name="Mondo S.J."/>
            <person name="Hofstad B.A."/>
            <person name="Robles A."/>
            <person name="Haridas S."/>
            <person name="Riley R."/>
            <person name="LaButti K."/>
            <person name="Pangilinan J."/>
            <person name="Andreopoulos W."/>
            <person name="Lipzen A."/>
            <person name="Yan J."/>
            <person name="Wang M."/>
            <person name="Ng V."/>
            <person name="Grigoriev I.V."/>
            <person name="Spatafora J.W."/>
            <person name="Magnuson J.K."/>
            <person name="Baker S.E."/>
            <person name="Pomraning K.R."/>
        </authorList>
    </citation>
    <scope>NUCLEOTIDE SEQUENCE [LARGE SCALE GENOMIC DNA]</scope>
    <source>
        <strain evidence="2">CBS 7786</strain>
    </source>
</reference>
<organism evidence="1 2">
    <name type="scientific">Lipomyces kononenkoae</name>
    <name type="common">Yeast</name>
    <dbReference type="NCBI Taxonomy" id="34357"/>
    <lineage>
        <taxon>Eukaryota</taxon>
        <taxon>Fungi</taxon>
        <taxon>Dikarya</taxon>
        <taxon>Ascomycota</taxon>
        <taxon>Saccharomycotina</taxon>
        <taxon>Lipomycetes</taxon>
        <taxon>Lipomycetales</taxon>
        <taxon>Lipomycetaceae</taxon>
        <taxon>Lipomyces</taxon>
    </lineage>
</organism>
<gene>
    <name evidence="1" type="ORF">V1525DRAFT_408123</name>
</gene>
<accession>A0ACC3SXN0</accession>
<keyword evidence="2" id="KW-1185">Reference proteome</keyword>
<protein>
    <submittedName>
        <fullName evidence="1">Uncharacterized protein</fullName>
    </submittedName>
</protein>
<dbReference type="EMBL" id="MU971397">
    <property type="protein sequence ID" value="KAK9236045.1"/>
    <property type="molecule type" value="Genomic_DNA"/>
</dbReference>
<sequence>MGGYVLPQSTTTTGLTDQVRHPPAFIAEQLHVLLAYIHIEPQSAIGNEVQNQLQQEAVRFRKYHANTEDIVTASIDGSGGQHSRCRRYVRCLNTKNERYFGEVDLLFSFSWESRNEDLALVRVFENVLYSEVDDELFGRVQGLRNRETFLACIPVTEIECTVGILANSFNGMEYIVDRKWNHYGAVTTFDGNLQNTADEDLL</sequence>
<evidence type="ECO:0000313" key="1">
    <source>
        <dbReference type="EMBL" id="KAK9236045.1"/>
    </source>
</evidence>
<evidence type="ECO:0000313" key="2">
    <source>
        <dbReference type="Proteomes" id="UP001433508"/>
    </source>
</evidence>
<proteinExistence type="predicted"/>
<name>A0ACC3SXN0_LIPKO</name>